<reference evidence="1 2" key="1">
    <citation type="submission" date="2016-01" db="EMBL/GenBank/DDBJ databases">
        <authorList>
            <person name="Oliw E.H."/>
        </authorList>
    </citation>
    <scope>NUCLEOTIDE SEQUENCE [LARGE SCALE GENOMIC DNA]</scope>
    <source>
        <strain evidence="1 2">MJR8628B</strain>
    </source>
</reference>
<comment type="caution">
    <text evidence="1">The sequence shown here is derived from an EMBL/GenBank/DDBJ whole genome shotgun (WGS) entry which is preliminary data.</text>
</comment>
<dbReference type="Proteomes" id="UP000070092">
    <property type="component" value="Unassembled WGS sequence"/>
</dbReference>
<evidence type="ECO:0000313" key="1">
    <source>
        <dbReference type="EMBL" id="KWZ80160.1"/>
    </source>
</evidence>
<organism evidence="1 2">
    <name type="scientific">Bifidobacterium bifidum</name>
    <dbReference type="NCBI Taxonomy" id="1681"/>
    <lineage>
        <taxon>Bacteria</taxon>
        <taxon>Bacillati</taxon>
        <taxon>Actinomycetota</taxon>
        <taxon>Actinomycetes</taxon>
        <taxon>Bifidobacteriales</taxon>
        <taxon>Bifidobacteriaceae</taxon>
        <taxon>Bifidobacterium</taxon>
    </lineage>
</organism>
<protein>
    <submittedName>
        <fullName evidence="1">Uncharacterized protein</fullName>
    </submittedName>
</protein>
<dbReference type="AlphaFoldDB" id="A0A133KL06"/>
<evidence type="ECO:0000313" key="2">
    <source>
        <dbReference type="Proteomes" id="UP000070092"/>
    </source>
</evidence>
<sequence length="48" mass="5175">MAMVLVLSSSLYAGVGSPMLAGHTGYFAYQDTHKSGQKQTKNTQDEQP</sequence>
<name>A0A133KL06_BIFBI</name>
<gene>
    <name evidence="1" type="ORF">HMPREF3196_01954</name>
</gene>
<dbReference type="EMBL" id="LRPO01000052">
    <property type="protein sequence ID" value="KWZ80160.1"/>
    <property type="molecule type" value="Genomic_DNA"/>
</dbReference>
<proteinExistence type="predicted"/>
<accession>A0A133KL06</accession>